<name>A0A4R8ZGM2_9MICO</name>
<proteinExistence type="predicted"/>
<evidence type="ECO:0000313" key="2">
    <source>
        <dbReference type="EMBL" id="TFD25489.1"/>
    </source>
</evidence>
<reference evidence="2 3" key="1">
    <citation type="submission" date="2019-03" db="EMBL/GenBank/DDBJ databases">
        <title>Genomics of glacier-inhabiting Cryobacterium strains.</title>
        <authorList>
            <person name="Liu Q."/>
            <person name="Xin Y.-H."/>
        </authorList>
    </citation>
    <scope>NUCLEOTIDE SEQUENCE [LARGE SCALE GENOMIC DNA]</scope>
    <source>
        <strain evidence="2 3">TMT1-1</strain>
    </source>
</reference>
<accession>A0A4R8ZGM2</accession>
<evidence type="ECO:0000313" key="3">
    <source>
        <dbReference type="Proteomes" id="UP000298424"/>
    </source>
</evidence>
<gene>
    <name evidence="2" type="ORF">E3T27_09850</name>
</gene>
<organism evidence="2 3">
    <name type="scientific">Cryobacterium lyxosi</name>
    <dbReference type="NCBI Taxonomy" id="1259228"/>
    <lineage>
        <taxon>Bacteria</taxon>
        <taxon>Bacillati</taxon>
        <taxon>Actinomycetota</taxon>
        <taxon>Actinomycetes</taxon>
        <taxon>Micrococcales</taxon>
        <taxon>Microbacteriaceae</taxon>
        <taxon>Cryobacterium</taxon>
    </lineage>
</organism>
<sequence length="159" mass="17216">MSNWEERITGFWLEASDADAEATLGSLHLLIAERDGDDPAAIYEWASVHDFLGREAEAIPLYRRALDLGLDPVRRSQALIQLASSLRNVGETTEAIRILEGIRPDATVGASGEAFLALSLFDAGRPGDALRVALKALGKTLPVYRGVVDQYADAIVDPK</sequence>
<dbReference type="Proteomes" id="UP000298424">
    <property type="component" value="Unassembled WGS sequence"/>
</dbReference>
<dbReference type="OrthoDB" id="193829at2"/>
<dbReference type="Gene3D" id="1.25.40.10">
    <property type="entry name" value="Tetratricopeptide repeat domain"/>
    <property type="match status" value="1"/>
</dbReference>
<dbReference type="SUPFAM" id="SSF48452">
    <property type="entry name" value="TPR-like"/>
    <property type="match status" value="1"/>
</dbReference>
<dbReference type="EMBL" id="SOGT01000012">
    <property type="protein sequence ID" value="TFD25489.1"/>
    <property type="molecule type" value="Genomic_DNA"/>
</dbReference>
<protein>
    <submittedName>
        <fullName evidence="2">Tetratricopeptide repeat protein</fullName>
    </submittedName>
</protein>
<dbReference type="AlphaFoldDB" id="A0A4R8ZGM2"/>
<evidence type="ECO:0000259" key="1">
    <source>
        <dbReference type="Pfam" id="PF12688"/>
    </source>
</evidence>
<dbReference type="Pfam" id="PF12688">
    <property type="entry name" value="TPR_5"/>
    <property type="match status" value="1"/>
</dbReference>
<keyword evidence="3" id="KW-1185">Reference proteome</keyword>
<dbReference type="InterPro" id="IPR041656">
    <property type="entry name" value="TPR_5"/>
</dbReference>
<feature type="domain" description="Tetratrico peptide repeat group 5" evidence="1">
    <location>
        <begin position="40"/>
        <end position="154"/>
    </location>
</feature>
<dbReference type="InterPro" id="IPR011990">
    <property type="entry name" value="TPR-like_helical_dom_sf"/>
</dbReference>
<comment type="caution">
    <text evidence="2">The sequence shown here is derived from an EMBL/GenBank/DDBJ whole genome shotgun (WGS) entry which is preliminary data.</text>
</comment>